<dbReference type="Gene3D" id="1.10.357.10">
    <property type="entry name" value="Tetracycline Repressor, domain 2"/>
    <property type="match status" value="1"/>
</dbReference>
<proteinExistence type="predicted"/>
<dbReference type="PANTHER" id="PTHR47506:SF3">
    <property type="entry name" value="HTH-TYPE TRANSCRIPTIONAL REGULATOR LMRA"/>
    <property type="match status" value="1"/>
</dbReference>
<accession>A0ABS5DTN0</accession>
<keyword evidence="2" id="KW-0238">DNA-binding</keyword>
<organism evidence="6 7">
    <name type="scientific">Ideonella paludis</name>
    <dbReference type="NCBI Taxonomy" id="1233411"/>
    <lineage>
        <taxon>Bacteria</taxon>
        <taxon>Pseudomonadati</taxon>
        <taxon>Pseudomonadota</taxon>
        <taxon>Betaproteobacteria</taxon>
        <taxon>Burkholderiales</taxon>
        <taxon>Sphaerotilaceae</taxon>
        <taxon>Ideonella</taxon>
    </lineage>
</organism>
<evidence type="ECO:0000259" key="4">
    <source>
        <dbReference type="Pfam" id="PF00440"/>
    </source>
</evidence>
<evidence type="ECO:0000259" key="5">
    <source>
        <dbReference type="Pfam" id="PF21993"/>
    </source>
</evidence>
<feature type="domain" description="Transcriptional regulator LmrA/YxaF-like C-terminal" evidence="5">
    <location>
        <begin position="70"/>
        <end position="165"/>
    </location>
</feature>
<keyword evidence="3" id="KW-0804">Transcription</keyword>
<comment type="caution">
    <text evidence="6">The sequence shown here is derived from an EMBL/GenBank/DDBJ whole genome shotgun (WGS) entry which is preliminary data.</text>
</comment>
<dbReference type="SUPFAM" id="SSF46689">
    <property type="entry name" value="Homeodomain-like"/>
    <property type="match status" value="1"/>
</dbReference>
<dbReference type="Pfam" id="PF00440">
    <property type="entry name" value="TetR_N"/>
    <property type="match status" value="1"/>
</dbReference>
<dbReference type="InterPro" id="IPR054156">
    <property type="entry name" value="YxaF_TetR_C"/>
</dbReference>
<dbReference type="InterPro" id="IPR001647">
    <property type="entry name" value="HTH_TetR"/>
</dbReference>
<dbReference type="PANTHER" id="PTHR47506">
    <property type="entry name" value="TRANSCRIPTIONAL REGULATORY PROTEIN"/>
    <property type="match status" value="1"/>
</dbReference>
<keyword evidence="7" id="KW-1185">Reference proteome</keyword>
<name>A0ABS5DTN0_9BURK</name>
<dbReference type="EMBL" id="JAGQDG010000001">
    <property type="protein sequence ID" value="MBQ0934503.1"/>
    <property type="molecule type" value="Genomic_DNA"/>
</dbReference>
<dbReference type="InterPro" id="IPR036271">
    <property type="entry name" value="Tet_transcr_reg_TetR-rel_C_sf"/>
</dbReference>
<evidence type="ECO:0000313" key="6">
    <source>
        <dbReference type="EMBL" id="MBQ0934503.1"/>
    </source>
</evidence>
<dbReference type="Proteomes" id="UP000672097">
    <property type="component" value="Unassembled WGS sequence"/>
</dbReference>
<dbReference type="Pfam" id="PF21993">
    <property type="entry name" value="TetR_C_13_2"/>
    <property type="match status" value="1"/>
</dbReference>
<evidence type="ECO:0000313" key="7">
    <source>
        <dbReference type="Proteomes" id="UP000672097"/>
    </source>
</evidence>
<dbReference type="InterPro" id="IPR009057">
    <property type="entry name" value="Homeodomain-like_sf"/>
</dbReference>
<evidence type="ECO:0000256" key="3">
    <source>
        <dbReference type="ARBA" id="ARBA00023163"/>
    </source>
</evidence>
<gene>
    <name evidence="6" type="ORF">KAK11_04105</name>
</gene>
<dbReference type="SUPFAM" id="SSF48498">
    <property type="entry name" value="Tetracyclin repressor-like, C-terminal domain"/>
    <property type="match status" value="1"/>
</dbReference>
<sequence length="181" mass="19094">MSQALQQRGLHGVGLNELLTQAQAPKGVLYHHFPGGKTELAVAAIEATVGHITRALDDLLAQKADPQPTLRGWFAAGLKQLERGQFERGCPLATVALESTAEDTALRQALAQGFSAIRERIALLLARGGLPEPQARRLAALVVSTYEGALLQARVAGHVGPMADSAAALLDLLDTLMPPTP</sequence>
<reference evidence="6 7" key="1">
    <citation type="submission" date="2021-04" db="EMBL/GenBank/DDBJ databases">
        <title>The genome sequence of type strain Ideonella paludis KCTC 32238.</title>
        <authorList>
            <person name="Liu Y."/>
        </authorList>
    </citation>
    <scope>NUCLEOTIDE SEQUENCE [LARGE SCALE GENOMIC DNA]</scope>
    <source>
        <strain evidence="6 7">KCTC 32238</strain>
    </source>
</reference>
<keyword evidence="1" id="KW-0805">Transcription regulation</keyword>
<evidence type="ECO:0000256" key="1">
    <source>
        <dbReference type="ARBA" id="ARBA00023015"/>
    </source>
</evidence>
<feature type="domain" description="HTH tetR-type" evidence="4">
    <location>
        <begin position="5"/>
        <end position="43"/>
    </location>
</feature>
<protein>
    <submittedName>
        <fullName evidence="6">TetR/AcrR family transcriptional regulator</fullName>
    </submittedName>
</protein>
<evidence type="ECO:0000256" key="2">
    <source>
        <dbReference type="ARBA" id="ARBA00023125"/>
    </source>
</evidence>